<dbReference type="InterPro" id="IPR049945">
    <property type="entry name" value="AAA_22"/>
</dbReference>
<dbReference type="Gene3D" id="3.40.50.300">
    <property type="entry name" value="P-loop containing nucleotide triphosphate hydrolases"/>
    <property type="match status" value="1"/>
</dbReference>
<gene>
    <name evidence="2" type="ORF">ACFOOG_03740</name>
</gene>
<dbReference type="Proteomes" id="UP001595617">
    <property type="component" value="Unassembled WGS sequence"/>
</dbReference>
<evidence type="ECO:0000313" key="3">
    <source>
        <dbReference type="Proteomes" id="UP001595617"/>
    </source>
</evidence>
<sequence>MYEAYFGLRHSPFLLTPDTDRFVDLPGHRAAFELLTYALDSNEGFVKVTGDVGTGKTMLCRMFVNYLQAPERSAQFHLLYIPNPLLSALGLLRAMAASLGVHEADAMAQPDLFAAVQQRISALANEGRTTLILIDEAQALPTDTLEALRLMSNLETETQKLVQIFLFGQVELDSTLNEFRFRQLKQRITHSYHLPTLEPERVQLYLNQRLQLAGREGAALFNASLASALYRLSRGVPRLLNILAHKVLLSAYASARPMPVLADVQAAQRDSGLKPLRTPTVWPLALSGGLMLAAALWLAQQNAWVWWL</sequence>
<dbReference type="InterPro" id="IPR027417">
    <property type="entry name" value="P-loop_NTPase"/>
</dbReference>
<keyword evidence="3" id="KW-1185">Reference proteome</keyword>
<evidence type="ECO:0000313" key="2">
    <source>
        <dbReference type="EMBL" id="MFC3851938.1"/>
    </source>
</evidence>
<comment type="caution">
    <text evidence="2">The sequence shown here is derived from an EMBL/GenBank/DDBJ whole genome shotgun (WGS) entry which is preliminary data.</text>
</comment>
<proteinExistence type="predicted"/>
<dbReference type="SUPFAM" id="SSF52540">
    <property type="entry name" value="P-loop containing nucleoside triphosphate hydrolases"/>
    <property type="match status" value="1"/>
</dbReference>
<feature type="domain" description="ORC1/DEAH AAA+ ATPase" evidence="1">
    <location>
        <begin position="41"/>
        <end position="176"/>
    </location>
</feature>
<dbReference type="PANTHER" id="PTHR35894">
    <property type="entry name" value="GENERAL SECRETION PATHWAY PROTEIN A-RELATED"/>
    <property type="match status" value="1"/>
</dbReference>
<accession>A0ABV7ZVY9</accession>
<dbReference type="PANTHER" id="PTHR35894:SF7">
    <property type="entry name" value="GENERAL SECRETION PATHWAY PROTEIN A-RELATED"/>
    <property type="match status" value="1"/>
</dbReference>
<dbReference type="InterPro" id="IPR052026">
    <property type="entry name" value="ExeA_AAA_ATPase_DNA-bind"/>
</dbReference>
<organism evidence="2 3">
    <name type="scientific">Saccharospirillum mangrovi</name>
    <dbReference type="NCBI Taxonomy" id="2161747"/>
    <lineage>
        <taxon>Bacteria</taxon>
        <taxon>Pseudomonadati</taxon>
        <taxon>Pseudomonadota</taxon>
        <taxon>Gammaproteobacteria</taxon>
        <taxon>Oceanospirillales</taxon>
        <taxon>Saccharospirillaceae</taxon>
        <taxon>Saccharospirillum</taxon>
    </lineage>
</organism>
<protein>
    <submittedName>
        <fullName evidence="2">ExeA family protein</fullName>
    </submittedName>
</protein>
<dbReference type="RefSeq" id="WP_380693505.1">
    <property type="nucleotide sequence ID" value="NZ_JBHRYR010000002.1"/>
</dbReference>
<name>A0ABV7ZVY9_9GAMM</name>
<dbReference type="Pfam" id="PF13401">
    <property type="entry name" value="AAA_22"/>
    <property type="match status" value="1"/>
</dbReference>
<evidence type="ECO:0000259" key="1">
    <source>
        <dbReference type="Pfam" id="PF13401"/>
    </source>
</evidence>
<dbReference type="EMBL" id="JBHRYR010000002">
    <property type="protein sequence ID" value="MFC3851938.1"/>
    <property type="molecule type" value="Genomic_DNA"/>
</dbReference>
<reference evidence="3" key="1">
    <citation type="journal article" date="2019" name="Int. J. Syst. Evol. Microbiol.">
        <title>The Global Catalogue of Microorganisms (GCM) 10K type strain sequencing project: providing services to taxonomists for standard genome sequencing and annotation.</title>
        <authorList>
            <consortium name="The Broad Institute Genomics Platform"/>
            <consortium name="The Broad Institute Genome Sequencing Center for Infectious Disease"/>
            <person name="Wu L."/>
            <person name="Ma J."/>
        </authorList>
    </citation>
    <scope>NUCLEOTIDE SEQUENCE [LARGE SCALE GENOMIC DNA]</scope>
    <source>
        <strain evidence="3">IBRC 10765</strain>
    </source>
</reference>